<evidence type="ECO:0000256" key="3">
    <source>
        <dbReference type="ARBA" id="ARBA00022729"/>
    </source>
</evidence>
<dbReference type="GO" id="GO:0005576">
    <property type="term" value="C:extracellular region"/>
    <property type="evidence" value="ECO:0007669"/>
    <property type="project" value="UniProtKB-SubCell"/>
</dbReference>
<dbReference type="AlphaFoldDB" id="A0A2K3PK40"/>
<keyword evidence="7" id="KW-0812">Transmembrane</keyword>
<dbReference type="InterPro" id="IPR002902">
    <property type="entry name" value="GNK2"/>
</dbReference>
<keyword evidence="3" id="KW-0732">Signal</keyword>
<dbReference type="Proteomes" id="UP000236291">
    <property type="component" value="Unassembled WGS sequence"/>
</dbReference>
<name>A0A2K3PK40_TRIPR</name>
<gene>
    <name evidence="9" type="ORF">L195_g012357</name>
</gene>
<dbReference type="PANTHER" id="PTHR32411">
    <property type="entry name" value="CYSTEINE-RICH REPEAT SECRETORY PROTEIN 38-RELATED"/>
    <property type="match status" value="1"/>
</dbReference>
<keyword evidence="4" id="KW-0677">Repeat</keyword>
<reference evidence="9 10" key="1">
    <citation type="journal article" date="2014" name="Am. J. Bot.">
        <title>Genome assembly and annotation for red clover (Trifolium pratense; Fabaceae).</title>
        <authorList>
            <person name="Istvanek J."/>
            <person name="Jaros M."/>
            <person name="Krenek A."/>
            <person name="Repkova J."/>
        </authorList>
    </citation>
    <scope>NUCLEOTIDE SEQUENCE [LARGE SCALE GENOMIC DNA]</scope>
    <source>
        <strain evidence="10">cv. Tatra</strain>
        <tissue evidence="9">Young leaves</tissue>
    </source>
</reference>
<dbReference type="InterPro" id="IPR038408">
    <property type="entry name" value="GNK2_sf"/>
</dbReference>
<evidence type="ECO:0000256" key="4">
    <source>
        <dbReference type="ARBA" id="ARBA00022737"/>
    </source>
</evidence>
<evidence type="ECO:0000256" key="6">
    <source>
        <dbReference type="SAM" id="MobiDB-lite"/>
    </source>
</evidence>
<dbReference type="PANTHER" id="PTHR32411:SF43">
    <property type="entry name" value="CYSTEINE-RICH REPEAT SECRETORY PROTEIN 38"/>
    <property type="match status" value="1"/>
</dbReference>
<evidence type="ECO:0000256" key="7">
    <source>
        <dbReference type="SAM" id="Phobius"/>
    </source>
</evidence>
<dbReference type="Pfam" id="PF01657">
    <property type="entry name" value="Stress-antifung"/>
    <property type="match status" value="1"/>
</dbReference>
<dbReference type="InterPro" id="IPR050581">
    <property type="entry name" value="CRR_secretory_protein"/>
</dbReference>
<evidence type="ECO:0000259" key="8">
    <source>
        <dbReference type="PROSITE" id="PS51473"/>
    </source>
</evidence>
<dbReference type="GO" id="GO:0016301">
    <property type="term" value="F:kinase activity"/>
    <property type="evidence" value="ECO:0007669"/>
    <property type="project" value="UniProtKB-KW"/>
</dbReference>
<evidence type="ECO:0000313" key="9">
    <source>
        <dbReference type="EMBL" id="PNY15656.1"/>
    </source>
</evidence>
<keyword evidence="9" id="KW-0675">Receptor</keyword>
<keyword evidence="9" id="KW-0808">Transferase</keyword>
<organism evidence="9 10">
    <name type="scientific">Trifolium pratense</name>
    <name type="common">Red clover</name>
    <dbReference type="NCBI Taxonomy" id="57577"/>
    <lineage>
        <taxon>Eukaryota</taxon>
        <taxon>Viridiplantae</taxon>
        <taxon>Streptophyta</taxon>
        <taxon>Embryophyta</taxon>
        <taxon>Tracheophyta</taxon>
        <taxon>Spermatophyta</taxon>
        <taxon>Magnoliopsida</taxon>
        <taxon>eudicotyledons</taxon>
        <taxon>Gunneridae</taxon>
        <taxon>Pentapetalae</taxon>
        <taxon>rosids</taxon>
        <taxon>fabids</taxon>
        <taxon>Fabales</taxon>
        <taxon>Fabaceae</taxon>
        <taxon>Papilionoideae</taxon>
        <taxon>50 kb inversion clade</taxon>
        <taxon>NPAAA clade</taxon>
        <taxon>Hologalegina</taxon>
        <taxon>IRL clade</taxon>
        <taxon>Trifolieae</taxon>
        <taxon>Trifolium</taxon>
    </lineage>
</organism>
<reference evidence="9 10" key="2">
    <citation type="journal article" date="2017" name="Front. Plant Sci.">
        <title>Gene Classification and Mining of Molecular Markers Useful in Red Clover (Trifolium pratense) Breeding.</title>
        <authorList>
            <person name="Istvanek J."/>
            <person name="Dluhosova J."/>
            <person name="Dluhos P."/>
            <person name="Patkova L."/>
            <person name="Nedelnik J."/>
            <person name="Repkova J."/>
        </authorList>
    </citation>
    <scope>NUCLEOTIDE SEQUENCE [LARGE SCALE GENOMIC DNA]</scope>
    <source>
        <strain evidence="10">cv. Tatra</strain>
        <tissue evidence="9">Young leaves</tissue>
    </source>
</reference>
<keyword evidence="7" id="KW-0472">Membrane</keyword>
<protein>
    <submittedName>
        <fullName evidence="9">Cysteine-rich receptor-like protein kinase</fullName>
    </submittedName>
</protein>
<feature type="region of interest" description="Disordered" evidence="6">
    <location>
        <begin position="183"/>
        <end position="207"/>
    </location>
</feature>
<dbReference type="EMBL" id="ASHM01007864">
    <property type="protein sequence ID" value="PNY15656.1"/>
    <property type="molecule type" value="Genomic_DNA"/>
</dbReference>
<accession>A0A2K3PK40</accession>
<evidence type="ECO:0000256" key="1">
    <source>
        <dbReference type="ARBA" id="ARBA00004613"/>
    </source>
</evidence>
<comment type="similarity">
    <text evidence="5">Belongs to the cysteine-rich repeat secretory protein family.</text>
</comment>
<comment type="subcellular location">
    <subcellularLocation>
        <location evidence="1">Secreted</location>
    </subcellularLocation>
</comment>
<dbReference type="CDD" id="cd23509">
    <property type="entry name" value="Gnk2-like"/>
    <property type="match status" value="1"/>
</dbReference>
<comment type="caution">
    <text evidence="9">The sequence shown here is derived from an EMBL/GenBank/DDBJ whole genome shotgun (WGS) entry which is preliminary data.</text>
</comment>
<keyword evidence="7" id="KW-1133">Transmembrane helix</keyword>
<evidence type="ECO:0000256" key="5">
    <source>
        <dbReference type="ARBA" id="ARBA00038515"/>
    </source>
</evidence>
<feature type="transmembrane region" description="Helical" evidence="7">
    <location>
        <begin position="213"/>
        <end position="235"/>
    </location>
</feature>
<dbReference type="FunFam" id="3.30.430.20:FF:000002">
    <property type="entry name" value="Cysteine-rich receptor-like protein kinase 10"/>
    <property type="match status" value="1"/>
</dbReference>
<evidence type="ECO:0000313" key="10">
    <source>
        <dbReference type="Proteomes" id="UP000236291"/>
    </source>
</evidence>
<sequence>MAKTPTKYTPLDSAEEMLNPIFAAVVSTIQEFFYHNFVQIKKRQLVGMKIACCATRTNHYLALGKEGSPSFYMANVNNVTHADQFNRALGNLMKKLKEKAASSNDSRVKYATGNETDTSLNFQTIYGLVQCTPDLSFQDCTSCLEDAIYEIPSCCNNKMGGRFFKPSCKIRFESSLFYDPPTVVDTVETSPPSPPQVTSNSSETSNSSSHTTIAIVVPTVVVVLVLLNLIICICLRRNRRHHSTVGSNLEGML</sequence>
<feature type="domain" description="Gnk2-homologous" evidence="8">
    <location>
        <begin position="67"/>
        <end position="177"/>
    </location>
</feature>
<evidence type="ECO:0000256" key="2">
    <source>
        <dbReference type="ARBA" id="ARBA00022525"/>
    </source>
</evidence>
<feature type="compositionally biased region" description="Low complexity" evidence="6">
    <location>
        <begin position="198"/>
        <end position="207"/>
    </location>
</feature>
<proteinExistence type="inferred from homology"/>
<keyword evidence="9" id="KW-0418">Kinase</keyword>
<dbReference type="PROSITE" id="PS51473">
    <property type="entry name" value="GNK2"/>
    <property type="match status" value="1"/>
</dbReference>
<dbReference type="Gene3D" id="3.30.430.20">
    <property type="entry name" value="Gnk2 domain, C-X8-C-X2-C motif"/>
    <property type="match status" value="1"/>
</dbReference>
<dbReference type="STRING" id="57577.A0A2K3PK40"/>
<keyword evidence="2" id="KW-0964">Secreted</keyword>